<comment type="caution">
    <text evidence="1">The sequence shown here is derived from an EMBL/GenBank/DDBJ whole genome shotgun (WGS) entry which is preliminary data.</text>
</comment>
<reference evidence="1" key="1">
    <citation type="journal article" date="2020" name="ISME J.">
        <title>Gammaproteobacteria mediating utilization of methyl-, sulfur- and petroleum organic compounds in deep ocean hydrothermal plumes.</title>
        <authorList>
            <person name="Zhou Z."/>
            <person name="Liu Y."/>
            <person name="Pan J."/>
            <person name="Cron B.R."/>
            <person name="Toner B.M."/>
            <person name="Anantharaman K."/>
            <person name="Breier J.A."/>
            <person name="Dick G.J."/>
            <person name="Li M."/>
        </authorList>
    </citation>
    <scope>NUCLEOTIDE SEQUENCE</scope>
    <source>
        <strain evidence="1">SZUA-1435</strain>
    </source>
</reference>
<evidence type="ECO:0000313" key="2">
    <source>
        <dbReference type="Proteomes" id="UP000605805"/>
    </source>
</evidence>
<name>A0A833DTR4_9CREN</name>
<dbReference type="EMBL" id="DQTV01000071">
    <property type="protein sequence ID" value="HIP57170.1"/>
    <property type="molecule type" value="Genomic_DNA"/>
</dbReference>
<organism evidence="1 2">
    <name type="scientific">Ignisphaera aggregans</name>
    <dbReference type="NCBI Taxonomy" id="334771"/>
    <lineage>
        <taxon>Archaea</taxon>
        <taxon>Thermoproteota</taxon>
        <taxon>Thermoprotei</taxon>
        <taxon>Desulfurococcales</taxon>
        <taxon>Desulfurococcaceae</taxon>
        <taxon>Ignisphaera</taxon>
    </lineage>
</organism>
<dbReference type="AlphaFoldDB" id="A0A833DTR4"/>
<evidence type="ECO:0000313" key="1">
    <source>
        <dbReference type="EMBL" id="HIP57170.1"/>
    </source>
</evidence>
<dbReference type="Pfam" id="PF03692">
    <property type="entry name" value="CxxCxxCC"/>
    <property type="match status" value="1"/>
</dbReference>
<dbReference type="Proteomes" id="UP000605805">
    <property type="component" value="Unassembled WGS sequence"/>
</dbReference>
<accession>A0A833DTR4</accession>
<gene>
    <name evidence="1" type="ORF">EYH02_03760</name>
</gene>
<dbReference type="InterPro" id="IPR005358">
    <property type="entry name" value="Puta_zinc/iron-chelating_dom"/>
</dbReference>
<proteinExistence type="predicted"/>
<protein>
    <submittedName>
        <fullName evidence="1">YkgJ family cysteine cluster protein</fullName>
    </submittedName>
</protein>
<sequence>MCGTCCRNTPITLLPHEAVILETLGKELGVSVTIEPGFTLVDSKKRIRIALSYVLKPKEGVCPFLDNNRCSIHNLYKPLICRSFPLVPIHVKYFIDTKTLRIVHISRYGLSSICPSVKDMAKEYGNETYSTIPHIFPDEYEAYYIMESLRMSYMHALSRLWQNAVLGLLSYEEKYGDLPLVNAYILLKPFVDSTILMVEDPYYVLTLHKYLRLGAKLEVEKKI</sequence>